<evidence type="ECO:0000313" key="8">
    <source>
        <dbReference type="EMBL" id="CAD9216291.1"/>
    </source>
</evidence>
<dbReference type="GO" id="GO:0004674">
    <property type="term" value="F:protein serine/threonine kinase activity"/>
    <property type="evidence" value="ECO:0007669"/>
    <property type="project" value="UniProtKB-KW"/>
</dbReference>
<dbReference type="InterPro" id="IPR017441">
    <property type="entry name" value="Protein_kinase_ATP_BS"/>
</dbReference>
<comment type="similarity">
    <text evidence="6">Belongs to the protein kinase superfamily.</text>
</comment>
<dbReference type="AlphaFoldDB" id="A0A7S1T312"/>
<dbReference type="PANTHER" id="PTHR24347">
    <property type="entry name" value="SERINE/THREONINE-PROTEIN KINASE"/>
    <property type="match status" value="1"/>
</dbReference>
<keyword evidence="6" id="KW-0723">Serine/threonine-protein kinase</keyword>
<evidence type="ECO:0000256" key="6">
    <source>
        <dbReference type="RuleBase" id="RU000304"/>
    </source>
</evidence>
<dbReference type="Pfam" id="PF00069">
    <property type="entry name" value="Pkinase"/>
    <property type="match status" value="1"/>
</dbReference>
<dbReference type="FunFam" id="1.10.510.10:FF:000571">
    <property type="entry name" value="Maternal embryonic leucine zipper kinase"/>
    <property type="match status" value="1"/>
</dbReference>
<dbReference type="PROSITE" id="PS00107">
    <property type="entry name" value="PROTEIN_KINASE_ATP"/>
    <property type="match status" value="1"/>
</dbReference>
<feature type="domain" description="Protein kinase" evidence="7">
    <location>
        <begin position="47"/>
        <end position="301"/>
    </location>
</feature>
<sequence length="303" mass="33906">MGIFNYTQSRKYVELDEAPTTTGRLSKFFGTTTKHDKHTENGFQERYRLGRVLGSGAFSTVRLAVDRATGKEWACKVVTEQAERELLLREVDILQQLDHPNLLQYREHFNTPDNLYIVTELLHGPDLLAAVLERGSYSEDDACDIIRQMLSALSYLNSKGVAHRDLKMENIVLTTGASSTQVKIIDFGLADQLSSHIPSFHEACGTPLYLAPEVVSRLEYGTSCDVWAAGVVLFMLLSGDFPFQGDSVSELVKKIRQSQLRFTDPVWEITSSDAKDLVKTLLTANHVERVTAEEALAHAWLAK</sequence>
<proteinExistence type="inferred from homology"/>
<dbReference type="SUPFAM" id="SSF56112">
    <property type="entry name" value="Protein kinase-like (PK-like)"/>
    <property type="match status" value="1"/>
</dbReference>
<protein>
    <recommendedName>
        <fullName evidence="7">Protein kinase domain-containing protein</fullName>
    </recommendedName>
</protein>
<dbReference type="PROSITE" id="PS00108">
    <property type="entry name" value="PROTEIN_KINASE_ST"/>
    <property type="match status" value="1"/>
</dbReference>
<organism evidence="8">
    <name type="scientific">Tetraselmis chuii</name>
    <dbReference type="NCBI Taxonomy" id="63592"/>
    <lineage>
        <taxon>Eukaryota</taxon>
        <taxon>Viridiplantae</taxon>
        <taxon>Chlorophyta</taxon>
        <taxon>core chlorophytes</taxon>
        <taxon>Chlorodendrophyceae</taxon>
        <taxon>Chlorodendrales</taxon>
        <taxon>Chlorodendraceae</taxon>
        <taxon>Tetraselmis</taxon>
    </lineage>
</organism>
<dbReference type="InterPro" id="IPR008271">
    <property type="entry name" value="Ser/Thr_kinase_AS"/>
</dbReference>
<evidence type="ECO:0000256" key="5">
    <source>
        <dbReference type="PROSITE-ProRule" id="PRU10141"/>
    </source>
</evidence>
<dbReference type="InterPro" id="IPR000719">
    <property type="entry name" value="Prot_kinase_dom"/>
</dbReference>
<dbReference type="GO" id="GO:0005524">
    <property type="term" value="F:ATP binding"/>
    <property type="evidence" value="ECO:0007669"/>
    <property type="project" value="UniProtKB-UniRule"/>
</dbReference>
<keyword evidence="2 5" id="KW-0547">Nucleotide-binding</keyword>
<name>A0A7S1T312_9CHLO</name>
<dbReference type="EMBL" id="HBGG01035423">
    <property type="protein sequence ID" value="CAD9216291.1"/>
    <property type="molecule type" value="Transcribed_RNA"/>
</dbReference>
<evidence type="ECO:0000256" key="3">
    <source>
        <dbReference type="ARBA" id="ARBA00022777"/>
    </source>
</evidence>
<dbReference type="CDD" id="cd05117">
    <property type="entry name" value="STKc_CAMK"/>
    <property type="match status" value="1"/>
</dbReference>
<evidence type="ECO:0000259" key="7">
    <source>
        <dbReference type="PROSITE" id="PS50011"/>
    </source>
</evidence>
<evidence type="ECO:0000256" key="1">
    <source>
        <dbReference type="ARBA" id="ARBA00022679"/>
    </source>
</evidence>
<dbReference type="Gene3D" id="1.10.510.10">
    <property type="entry name" value="Transferase(Phosphotransferase) domain 1"/>
    <property type="match status" value="1"/>
</dbReference>
<feature type="binding site" evidence="5">
    <location>
        <position position="76"/>
    </location>
    <ligand>
        <name>ATP</name>
        <dbReference type="ChEBI" id="CHEBI:30616"/>
    </ligand>
</feature>
<keyword evidence="4 5" id="KW-0067">ATP-binding</keyword>
<keyword evidence="3" id="KW-0418">Kinase</keyword>
<dbReference type="SMART" id="SM00220">
    <property type="entry name" value="S_TKc"/>
    <property type="match status" value="1"/>
</dbReference>
<dbReference type="InterPro" id="IPR011009">
    <property type="entry name" value="Kinase-like_dom_sf"/>
</dbReference>
<accession>A0A7S1T312</accession>
<gene>
    <name evidence="8" type="ORF">TCHU04912_LOCUS18531</name>
</gene>
<dbReference type="PROSITE" id="PS50011">
    <property type="entry name" value="PROTEIN_KINASE_DOM"/>
    <property type="match status" value="1"/>
</dbReference>
<evidence type="ECO:0000256" key="4">
    <source>
        <dbReference type="ARBA" id="ARBA00022840"/>
    </source>
</evidence>
<evidence type="ECO:0000256" key="2">
    <source>
        <dbReference type="ARBA" id="ARBA00022741"/>
    </source>
</evidence>
<reference evidence="8" key="1">
    <citation type="submission" date="2021-01" db="EMBL/GenBank/DDBJ databases">
        <authorList>
            <person name="Corre E."/>
            <person name="Pelletier E."/>
            <person name="Niang G."/>
            <person name="Scheremetjew M."/>
            <person name="Finn R."/>
            <person name="Kale V."/>
            <person name="Holt S."/>
            <person name="Cochrane G."/>
            <person name="Meng A."/>
            <person name="Brown T."/>
            <person name="Cohen L."/>
        </authorList>
    </citation>
    <scope>NUCLEOTIDE SEQUENCE</scope>
    <source>
        <strain evidence="8">PLY429</strain>
    </source>
</reference>
<keyword evidence="1" id="KW-0808">Transferase</keyword>